<dbReference type="Proteomes" id="UP000298264">
    <property type="component" value="Unassembled WGS sequence"/>
</dbReference>
<feature type="transmembrane region" description="Helical" evidence="6">
    <location>
        <begin position="312"/>
        <end position="334"/>
    </location>
</feature>
<dbReference type="InterPro" id="IPR013525">
    <property type="entry name" value="ABC2_TM"/>
</dbReference>
<dbReference type="PANTHER" id="PTHR30294">
    <property type="entry name" value="MEMBRANE COMPONENT OF ABC TRANSPORTER YHHJ-RELATED"/>
    <property type="match status" value="1"/>
</dbReference>
<comment type="subcellular location">
    <subcellularLocation>
        <location evidence="1">Cell membrane</location>
        <topology evidence="1">Multi-pass membrane protein</topology>
    </subcellularLocation>
</comment>
<accession>A0A4R9LTY4</accession>
<sequence length="374" mass="43063">MKIFSIFRRGLLQEFRNPLNMFLTVFTTPFFIFFYWLLIGNSPKETIGLYLQESANIPTYRSQTIVDSIVNRMKGSQKEKIQIIRSQKEFDTKLEERKIFLGIKIGAERDLAKNKFQKIKIEIFTSDNNLKEQNISLKLKSDLLDLFSTETNLPFSIQIKNNREVSPQSDFEKFVPGLLVFSIIMLVFSSSMMMAAEIESETYLRYKMSNTHVFSVLIGSSFLQLFNGTLSILFSLIITKILGYQFHDKLIFIFLICLLGAVSCVGTGLLIASFMKTSQQAFLTSSFIMFLFLLFSGIIFPKPTLLINIGDGFDVFYLLPTALMKSALDSLLIWNKGFDFIFFELSVLSALSLFYYLLGYFSYKNFLFDKDGRN</sequence>
<proteinExistence type="predicted"/>
<feature type="domain" description="ABC-2 type transporter transmembrane" evidence="7">
    <location>
        <begin position="22"/>
        <end position="360"/>
    </location>
</feature>
<dbReference type="EMBL" id="RQHV01000018">
    <property type="protein sequence ID" value="TGN14041.1"/>
    <property type="molecule type" value="Genomic_DNA"/>
</dbReference>
<evidence type="ECO:0000256" key="1">
    <source>
        <dbReference type="ARBA" id="ARBA00004651"/>
    </source>
</evidence>
<keyword evidence="2" id="KW-1003">Cell membrane</keyword>
<dbReference type="OrthoDB" id="325171at2"/>
<organism evidence="8 9">
    <name type="scientific">Leptospira ilyithenensis</name>
    <dbReference type="NCBI Taxonomy" id="2484901"/>
    <lineage>
        <taxon>Bacteria</taxon>
        <taxon>Pseudomonadati</taxon>
        <taxon>Spirochaetota</taxon>
        <taxon>Spirochaetia</taxon>
        <taxon>Leptospirales</taxon>
        <taxon>Leptospiraceae</taxon>
        <taxon>Leptospira</taxon>
    </lineage>
</organism>
<feature type="transmembrane region" description="Helical" evidence="6">
    <location>
        <begin position="20"/>
        <end position="39"/>
    </location>
</feature>
<dbReference type="PANTHER" id="PTHR30294:SF29">
    <property type="entry name" value="MULTIDRUG ABC TRANSPORTER PERMEASE YBHS-RELATED"/>
    <property type="match status" value="1"/>
</dbReference>
<keyword evidence="5 6" id="KW-0472">Membrane</keyword>
<evidence type="ECO:0000256" key="3">
    <source>
        <dbReference type="ARBA" id="ARBA00022692"/>
    </source>
</evidence>
<reference evidence="8" key="1">
    <citation type="journal article" date="2019" name="PLoS Negl. Trop. Dis.">
        <title>Revisiting the worldwide diversity of Leptospira species in the environment.</title>
        <authorList>
            <person name="Vincent A.T."/>
            <person name="Schiettekatte O."/>
            <person name="Bourhy P."/>
            <person name="Veyrier F.J."/>
            <person name="Picardeau M."/>
        </authorList>
    </citation>
    <scope>NUCLEOTIDE SEQUENCE [LARGE SCALE GENOMIC DNA]</scope>
    <source>
        <strain evidence="8">201400974</strain>
    </source>
</reference>
<keyword evidence="9" id="KW-1185">Reference proteome</keyword>
<dbReference type="GO" id="GO:0005886">
    <property type="term" value="C:plasma membrane"/>
    <property type="evidence" value="ECO:0007669"/>
    <property type="project" value="UniProtKB-SubCell"/>
</dbReference>
<comment type="caution">
    <text evidence="8">The sequence shown here is derived from an EMBL/GenBank/DDBJ whole genome shotgun (WGS) entry which is preliminary data.</text>
</comment>
<name>A0A4R9LTY4_9LEPT</name>
<dbReference type="GO" id="GO:0140359">
    <property type="term" value="F:ABC-type transporter activity"/>
    <property type="evidence" value="ECO:0007669"/>
    <property type="project" value="InterPro"/>
</dbReference>
<gene>
    <name evidence="8" type="ORF">EHS11_02960</name>
</gene>
<evidence type="ECO:0000256" key="6">
    <source>
        <dbReference type="SAM" id="Phobius"/>
    </source>
</evidence>
<evidence type="ECO:0000256" key="2">
    <source>
        <dbReference type="ARBA" id="ARBA00022475"/>
    </source>
</evidence>
<evidence type="ECO:0000259" key="7">
    <source>
        <dbReference type="Pfam" id="PF12698"/>
    </source>
</evidence>
<evidence type="ECO:0000256" key="4">
    <source>
        <dbReference type="ARBA" id="ARBA00022989"/>
    </source>
</evidence>
<evidence type="ECO:0000313" key="9">
    <source>
        <dbReference type="Proteomes" id="UP000298264"/>
    </source>
</evidence>
<keyword evidence="3 6" id="KW-0812">Transmembrane</keyword>
<feature type="transmembrane region" description="Helical" evidence="6">
    <location>
        <begin position="216"/>
        <end position="238"/>
    </location>
</feature>
<dbReference type="InterPro" id="IPR051449">
    <property type="entry name" value="ABC-2_transporter_component"/>
</dbReference>
<dbReference type="RefSeq" id="WP_135762933.1">
    <property type="nucleotide sequence ID" value="NZ_RQHV01000018.1"/>
</dbReference>
<protein>
    <submittedName>
        <fullName evidence="8">ABC transporter permease</fullName>
    </submittedName>
</protein>
<feature type="transmembrane region" description="Helical" evidence="6">
    <location>
        <begin position="281"/>
        <end position="300"/>
    </location>
</feature>
<feature type="transmembrane region" description="Helical" evidence="6">
    <location>
        <begin position="340"/>
        <end position="363"/>
    </location>
</feature>
<feature type="transmembrane region" description="Helical" evidence="6">
    <location>
        <begin position="174"/>
        <end position="196"/>
    </location>
</feature>
<feature type="transmembrane region" description="Helical" evidence="6">
    <location>
        <begin position="250"/>
        <end position="275"/>
    </location>
</feature>
<evidence type="ECO:0000256" key="5">
    <source>
        <dbReference type="ARBA" id="ARBA00023136"/>
    </source>
</evidence>
<dbReference type="AlphaFoldDB" id="A0A4R9LTY4"/>
<dbReference type="Pfam" id="PF12698">
    <property type="entry name" value="ABC2_membrane_3"/>
    <property type="match status" value="1"/>
</dbReference>
<evidence type="ECO:0000313" key="8">
    <source>
        <dbReference type="EMBL" id="TGN14041.1"/>
    </source>
</evidence>
<keyword evidence="4 6" id="KW-1133">Transmembrane helix</keyword>